<comment type="caution">
    <text evidence="3">The sequence shown here is derived from an EMBL/GenBank/DDBJ whole genome shotgun (WGS) entry which is preliminary data.</text>
</comment>
<dbReference type="InterPro" id="IPR036390">
    <property type="entry name" value="WH_DNA-bd_sf"/>
</dbReference>
<feature type="compositionally biased region" description="Low complexity" evidence="1">
    <location>
        <begin position="27"/>
        <end position="40"/>
    </location>
</feature>
<dbReference type="Pfam" id="PF24038">
    <property type="entry name" value="DUF7347"/>
    <property type="match status" value="1"/>
</dbReference>
<feature type="region of interest" description="Disordered" evidence="1">
    <location>
        <begin position="1"/>
        <end position="40"/>
    </location>
</feature>
<dbReference type="Gene3D" id="1.10.10.10">
    <property type="entry name" value="Winged helix-like DNA-binding domain superfamily/Winged helix DNA-binding domain"/>
    <property type="match status" value="1"/>
</dbReference>
<evidence type="ECO:0000259" key="2">
    <source>
        <dbReference type="Pfam" id="PF24038"/>
    </source>
</evidence>
<reference evidence="3" key="1">
    <citation type="journal article" date="2014" name="Int. J. Syst. Evol. Microbiol.">
        <title>Complete genome sequence of Corynebacterium casei LMG S-19264T (=DSM 44701T), isolated from a smear-ripened cheese.</title>
        <authorList>
            <consortium name="US DOE Joint Genome Institute (JGI-PGF)"/>
            <person name="Walter F."/>
            <person name="Albersmeier A."/>
            <person name="Kalinowski J."/>
            <person name="Ruckert C."/>
        </authorList>
    </citation>
    <scope>NUCLEOTIDE SEQUENCE</scope>
    <source>
        <strain evidence="3">JCM 19596</strain>
    </source>
</reference>
<dbReference type="EMBL" id="BMPG01000001">
    <property type="protein sequence ID" value="GGL51643.1"/>
    <property type="molecule type" value="Genomic_DNA"/>
</dbReference>
<feature type="domain" description="DUF7347" evidence="2">
    <location>
        <begin position="40"/>
        <end position="118"/>
    </location>
</feature>
<dbReference type="AlphaFoldDB" id="A0A830F3J9"/>
<evidence type="ECO:0000313" key="3">
    <source>
        <dbReference type="EMBL" id="GGL51643.1"/>
    </source>
</evidence>
<dbReference type="Proteomes" id="UP000607197">
    <property type="component" value="Unassembled WGS sequence"/>
</dbReference>
<proteinExistence type="predicted"/>
<evidence type="ECO:0000313" key="4">
    <source>
        <dbReference type="Proteomes" id="UP000607197"/>
    </source>
</evidence>
<reference evidence="3" key="2">
    <citation type="submission" date="2020-09" db="EMBL/GenBank/DDBJ databases">
        <authorList>
            <person name="Sun Q."/>
            <person name="Ohkuma M."/>
        </authorList>
    </citation>
    <scope>NUCLEOTIDE SEQUENCE</scope>
    <source>
        <strain evidence="3">JCM 19596</strain>
    </source>
</reference>
<name>A0A830F3J9_9EURY</name>
<organism evidence="3 4">
    <name type="scientific">Halocalculus aciditolerans</name>
    <dbReference type="NCBI Taxonomy" id="1383812"/>
    <lineage>
        <taxon>Archaea</taxon>
        <taxon>Methanobacteriati</taxon>
        <taxon>Methanobacteriota</taxon>
        <taxon>Stenosarchaea group</taxon>
        <taxon>Halobacteria</taxon>
        <taxon>Halobacteriales</taxon>
        <taxon>Halobacteriaceae</taxon>
        <taxon>Halocalculus</taxon>
    </lineage>
</organism>
<keyword evidence="4" id="KW-1185">Reference proteome</keyword>
<dbReference type="InterPro" id="IPR036388">
    <property type="entry name" value="WH-like_DNA-bd_sf"/>
</dbReference>
<sequence length="133" mass="13449">MESWNPPGPMDASGSLDANADVPEDVAASGGPTASASAASEAFGTLANETRLGVLVHLLRAERAGNGPLSFSALQEAVGSESSAGFAYHLRQLDGQFVGKDGDGYVLTAAGRRAAEAVVAGVFTGDDEPRRAS</sequence>
<dbReference type="SUPFAM" id="SSF46785">
    <property type="entry name" value="Winged helix' DNA-binding domain"/>
    <property type="match status" value="1"/>
</dbReference>
<dbReference type="InterPro" id="IPR055771">
    <property type="entry name" value="DUF7347"/>
</dbReference>
<protein>
    <recommendedName>
        <fullName evidence="2">DUF7347 domain-containing protein</fullName>
    </recommendedName>
</protein>
<dbReference type="OrthoDB" id="8482at2157"/>
<accession>A0A830F3J9</accession>
<dbReference type="RefSeq" id="WP_188975970.1">
    <property type="nucleotide sequence ID" value="NZ_BMPG01000001.1"/>
</dbReference>
<evidence type="ECO:0000256" key="1">
    <source>
        <dbReference type="SAM" id="MobiDB-lite"/>
    </source>
</evidence>
<gene>
    <name evidence="3" type="ORF">GCM10009039_07420</name>
</gene>